<feature type="transmembrane region" description="Helical" evidence="1">
    <location>
        <begin position="12"/>
        <end position="30"/>
    </location>
</feature>
<gene>
    <name evidence="2" type="ORF">SAMN05216167_10687</name>
</gene>
<sequence length="481" mass="53942">MSISLSRVITGLLVLFTLVIIVPLIALATYNHPSPTDDYCFANTALHFGFWQAQQFYYDGWSGRFFQNFIVHANPLVIRWLGGFKVFPVVVLILLLSGCYALASQWLYRFFGKDVKLALTLGIFIGFVTVLPSVSAYMFWYTGMTTYGLSSILVLFFLAILLAHQHRGFGLQPGYILGESFLVVAIIGSSETTMMMVMSVLGLMTLVELIQRRKVSATTLILLVVAAISCYYLLKAPGNFVRMGGNPNSRDIPLTLVSSLRYAATYVPRQLLLTPWVPLLLLYLPIAWKLVGSYRTTAELPSYLRVHPLLGLLHGSATVLVMISLHFYGVGIPPIPRLINLINLTFWLSFLYNATLLVVALRHRFQPAVIMPYLRPLMLVAVVWALISSLVGSMLPVVYGDWLSGRAAQYDRAMQERYDQLAGSPSPEGVLSPLPVYPTSLYIEDIQANPEHLWNRCWAEYFHKKTIRLTDKSSNSSSNHL</sequence>
<keyword evidence="1" id="KW-1133">Transmembrane helix</keyword>
<feature type="transmembrane region" description="Helical" evidence="1">
    <location>
        <begin position="175"/>
        <end position="203"/>
    </location>
</feature>
<evidence type="ECO:0000313" key="2">
    <source>
        <dbReference type="EMBL" id="SFD64682.1"/>
    </source>
</evidence>
<feature type="transmembrane region" description="Helical" evidence="1">
    <location>
        <begin position="341"/>
        <end position="361"/>
    </location>
</feature>
<organism evidence="2 3">
    <name type="scientific">Spirosoma endophyticum</name>
    <dbReference type="NCBI Taxonomy" id="662367"/>
    <lineage>
        <taxon>Bacteria</taxon>
        <taxon>Pseudomonadati</taxon>
        <taxon>Bacteroidota</taxon>
        <taxon>Cytophagia</taxon>
        <taxon>Cytophagales</taxon>
        <taxon>Cytophagaceae</taxon>
        <taxon>Spirosoma</taxon>
    </lineage>
</organism>
<feature type="transmembrane region" description="Helical" evidence="1">
    <location>
        <begin position="86"/>
        <end position="108"/>
    </location>
</feature>
<reference evidence="2 3" key="1">
    <citation type="submission" date="2016-10" db="EMBL/GenBank/DDBJ databases">
        <authorList>
            <person name="de Groot N.N."/>
        </authorList>
    </citation>
    <scope>NUCLEOTIDE SEQUENCE [LARGE SCALE GENOMIC DNA]</scope>
    <source>
        <strain evidence="2 3">DSM 26130</strain>
    </source>
</reference>
<keyword evidence="3" id="KW-1185">Reference proteome</keyword>
<feature type="transmembrane region" description="Helical" evidence="1">
    <location>
        <begin position="215"/>
        <end position="234"/>
    </location>
</feature>
<feature type="transmembrane region" description="Helical" evidence="1">
    <location>
        <begin position="271"/>
        <end position="288"/>
    </location>
</feature>
<dbReference type="RefSeq" id="WP_093828270.1">
    <property type="nucleotide sequence ID" value="NZ_FOLQ01000006.1"/>
</dbReference>
<feature type="transmembrane region" description="Helical" evidence="1">
    <location>
        <begin position="373"/>
        <end position="399"/>
    </location>
</feature>
<evidence type="ECO:0000313" key="3">
    <source>
        <dbReference type="Proteomes" id="UP000198598"/>
    </source>
</evidence>
<feature type="transmembrane region" description="Helical" evidence="1">
    <location>
        <begin position="117"/>
        <end position="140"/>
    </location>
</feature>
<name>A0A1I1U1J0_9BACT</name>
<proteinExistence type="predicted"/>
<keyword evidence="1" id="KW-0812">Transmembrane</keyword>
<dbReference type="Pfam" id="PF19528">
    <property type="entry name" value="DUF6056"/>
    <property type="match status" value="1"/>
</dbReference>
<dbReference type="EMBL" id="FOLQ01000006">
    <property type="protein sequence ID" value="SFD64682.1"/>
    <property type="molecule type" value="Genomic_DNA"/>
</dbReference>
<keyword evidence="1" id="KW-0472">Membrane</keyword>
<dbReference type="OrthoDB" id="1081881at2"/>
<evidence type="ECO:0000256" key="1">
    <source>
        <dbReference type="SAM" id="Phobius"/>
    </source>
</evidence>
<feature type="transmembrane region" description="Helical" evidence="1">
    <location>
        <begin position="308"/>
        <end position="329"/>
    </location>
</feature>
<dbReference type="Proteomes" id="UP000198598">
    <property type="component" value="Unassembled WGS sequence"/>
</dbReference>
<dbReference type="STRING" id="662367.SAMN05216167_10687"/>
<accession>A0A1I1U1J0</accession>
<evidence type="ECO:0008006" key="4">
    <source>
        <dbReference type="Google" id="ProtNLM"/>
    </source>
</evidence>
<protein>
    <recommendedName>
        <fullName evidence="4">Glucosyl transferase GtrII</fullName>
    </recommendedName>
</protein>
<dbReference type="InterPro" id="IPR045691">
    <property type="entry name" value="DUF6056"/>
</dbReference>
<feature type="transmembrane region" description="Helical" evidence="1">
    <location>
        <begin position="146"/>
        <end position="163"/>
    </location>
</feature>
<dbReference type="AlphaFoldDB" id="A0A1I1U1J0"/>